<name>A0ABT5V2G5_9VIBR</name>
<gene>
    <name evidence="4" type="ORF">PUN32_10995</name>
</gene>
<dbReference type="InterPro" id="IPR004846">
    <property type="entry name" value="T2SS/T3SS_dom"/>
</dbReference>
<evidence type="ECO:0000313" key="5">
    <source>
        <dbReference type="Proteomes" id="UP001216189"/>
    </source>
</evidence>
<accession>A0ABT5V2G5</accession>
<evidence type="ECO:0000313" key="4">
    <source>
        <dbReference type="EMBL" id="MDE1515536.1"/>
    </source>
</evidence>
<dbReference type="Pfam" id="PF00263">
    <property type="entry name" value="Secretin"/>
    <property type="match status" value="1"/>
</dbReference>
<organism evidence="4 5">
    <name type="scientific">Vibrio chanodichtyis</name>
    <dbReference type="NCBI Taxonomy" id="3027932"/>
    <lineage>
        <taxon>Bacteria</taxon>
        <taxon>Pseudomonadati</taxon>
        <taxon>Pseudomonadota</taxon>
        <taxon>Gammaproteobacteria</taxon>
        <taxon>Vibrionales</taxon>
        <taxon>Vibrionaceae</taxon>
        <taxon>Vibrio</taxon>
    </lineage>
</organism>
<protein>
    <submittedName>
        <fullName evidence="4">Pilus assembly protein N-terminal domain-containing protein</fullName>
    </submittedName>
</protein>
<sequence>MQRYVYGLLAVLVSAIALPVAAQRILNLAEGDAHTLRTQQEIQSVFISDPKIADYQVIDRQTVVIFGKQVGNASLLVFGDNSETLASRRLVVNTSMVHIQQQIAIKYPYAEVSIANLGQQVVLSGTVATEKERDEINILVGELLAKSSKDTDVEWDIGDDQDYKLEFMQRRRFEGVVNNIEVATTKQINVKLSIAEVSQSFMENFGIQMNSSGQSSGIFVNPLRHFSSSDIVTLITAIGDDSVGQILAEPNLSVISGETASFLVGGELPVVTIIDGGTNVLYKEFGVRLEIMAKVQRDDKIRLALMPEVSSLDSQYANATYNLPALKTRRARTTVELGDGQSFVLGGLLNKEETESLRKIPFIGDIPVLGALFRHSETTRNKTELVIVATVNLVQPIEPNSVQLPSMQRTSTLERFFALPAANSTIDQQLSQQILATGGFKQ</sequence>
<comment type="caution">
    <text evidence="4">The sequence shown here is derived from an EMBL/GenBank/DDBJ whole genome shotgun (WGS) entry which is preliminary data.</text>
</comment>
<feature type="domain" description="Pilus formation protein N-terminal" evidence="3">
    <location>
        <begin position="24"/>
        <end position="92"/>
    </location>
</feature>
<dbReference type="Pfam" id="PF13629">
    <property type="entry name" value="T2SS-T3SS_pil_N"/>
    <property type="match status" value="1"/>
</dbReference>
<evidence type="ECO:0000259" key="2">
    <source>
        <dbReference type="Pfam" id="PF00263"/>
    </source>
</evidence>
<proteinExistence type="inferred from homology"/>
<dbReference type="RefSeq" id="WP_274723291.1">
    <property type="nucleotide sequence ID" value="NZ_JARBFT010000011.1"/>
</dbReference>
<keyword evidence="5" id="KW-1185">Reference proteome</keyword>
<evidence type="ECO:0000256" key="1">
    <source>
        <dbReference type="RuleBase" id="RU004003"/>
    </source>
</evidence>
<comment type="similarity">
    <text evidence="1">Belongs to the bacterial secretin family.</text>
</comment>
<dbReference type="InterPro" id="IPR001775">
    <property type="entry name" value="GspD/PilQ"/>
</dbReference>
<evidence type="ECO:0000259" key="3">
    <source>
        <dbReference type="Pfam" id="PF13629"/>
    </source>
</evidence>
<reference evidence="4 5" key="1">
    <citation type="submission" date="2023-02" db="EMBL/GenBank/DDBJ databases">
        <title>Vibrio intestini sp. nov., a close relative of Vibrio cholerae isolated from the intestine of Healthy Culter dabryi.</title>
        <authorList>
            <person name="Wu N."/>
        </authorList>
    </citation>
    <scope>NUCLEOTIDE SEQUENCE [LARGE SCALE GENOMIC DNA]</scope>
    <source>
        <strain evidence="4 5">DSL-7</strain>
    </source>
</reference>
<dbReference type="InterPro" id="IPR032789">
    <property type="entry name" value="T2SS-T3SS_pil_N"/>
</dbReference>
<dbReference type="InterPro" id="IPR050810">
    <property type="entry name" value="Bact_Secretion_Sys_Channel"/>
</dbReference>
<dbReference type="Proteomes" id="UP001216189">
    <property type="component" value="Unassembled WGS sequence"/>
</dbReference>
<feature type="domain" description="Type II/III secretion system secretin-like" evidence="2">
    <location>
        <begin position="241"/>
        <end position="394"/>
    </location>
</feature>
<dbReference type="PANTHER" id="PTHR30332">
    <property type="entry name" value="PROBABLE GENERAL SECRETION PATHWAY PROTEIN D"/>
    <property type="match status" value="1"/>
</dbReference>
<dbReference type="PRINTS" id="PR01032">
    <property type="entry name" value="PHAGEIV"/>
</dbReference>
<dbReference type="PANTHER" id="PTHR30332:SF17">
    <property type="entry name" value="TYPE IV PILIATION SYSTEM PROTEIN DR_0774-RELATED"/>
    <property type="match status" value="1"/>
</dbReference>
<dbReference type="EMBL" id="JARBFT010000011">
    <property type="protein sequence ID" value="MDE1515536.1"/>
    <property type="molecule type" value="Genomic_DNA"/>
</dbReference>
<dbReference type="PRINTS" id="PR00811">
    <property type="entry name" value="BCTERIALGSPD"/>
</dbReference>